<keyword evidence="2" id="KW-1185">Reference proteome</keyword>
<comment type="caution">
    <text evidence="1">The sequence shown here is derived from an EMBL/GenBank/DDBJ whole genome shotgun (WGS) entry which is preliminary data.</text>
</comment>
<accession>A0ABT0CF29</accession>
<dbReference type="Proteomes" id="UP000830835">
    <property type="component" value="Unassembled WGS sequence"/>
</dbReference>
<organism evidence="1 2">
    <name type="scientific">Thermostichus vulcanus str. 'Rupite'</name>
    <dbReference type="NCBI Taxonomy" id="2813851"/>
    <lineage>
        <taxon>Bacteria</taxon>
        <taxon>Bacillati</taxon>
        <taxon>Cyanobacteriota</taxon>
        <taxon>Cyanophyceae</taxon>
        <taxon>Thermostichales</taxon>
        <taxon>Thermostichaceae</taxon>
        <taxon>Thermostichus</taxon>
    </lineage>
</organism>
<evidence type="ECO:0008006" key="3">
    <source>
        <dbReference type="Google" id="ProtNLM"/>
    </source>
</evidence>
<reference evidence="1" key="1">
    <citation type="submission" date="2021-02" db="EMBL/GenBank/DDBJ databases">
        <title>The CRISPR/cas machinery reduction and long-range gene transfer in the hot spring cyanobacterium Synechococcus.</title>
        <authorList>
            <person name="Dvorak P."/>
            <person name="Jahodarova E."/>
            <person name="Hasler P."/>
            <person name="Poulickova A."/>
        </authorList>
    </citation>
    <scope>NUCLEOTIDE SEQUENCE</scope>
    <source>
        <strain evidence="1">Rupite</strain>
    </source>
</reference>
<evidence type="ECO:0000313" key="2">
    <source>
        <dbReference type="Proteomes" id="UP000830835"/>
    </source>
</evidence>
<gene>
    <name evidence="1" type="ORF">JX360_15950</name>
</gene>
<name>A0ABT0CF29_THEVL</name>
<sequence length="299" mass="32954">MIAPTSSVGFQPLSVAFTCRDPSQVQMPIADLVAAFPPSPLLKLTDPEAADLRVELLPDAIYSFYRRGEDSAWVAFRIPVKKLQALPRKLLRLLEHVAAFGNLLQLRPPSDALSSVLEVEFLQLETPASRSAAAEVSPLTRNDQGQVQIPAGRNLAIALRNKAPTPVHVYAIVLDERQYSVDLVYPYQPDLPARLRPNETLLIGSGPRYLLQMQLPESMDMAVDRFKIWVSGSSMQPGVMVMPPLGQRLEPASEDPYGAGSRLDRDIRLAILGKSGNTPLPAFVEDPWWCLEQAVQIVA</sequence>
<proteinExistence type="predicted"/>
<evidence type="ECO:0000313" key="1">
    <source>
        <dbReference type="EMBL" id="MCJ2544380.1"/>
    </source>
</evidence>
<protein>
    <recommendedName>
        <fullName evidence="3">DUF4384 domain-containing protein</fullName>
    </recommendedName>
</protein>
<dbReference type="EMBL" id="JAFIRA010000061">
    <property type="protein sequence ID" value="MCJ2544380.1"/>
    <property type="molecule type" value="Genomic_DNA"/>
</dbReference>
<dbReference type="RefSeq" id="WP_244352898.1">
    <property type="nucleotide sequence ID" value="NZ_JAFIRA010000061.1"/>
</dbReference>